<dbReference type="Pfam" id="PF00009">
    <property type="entry name" value="GTP_EFTU"/>
    <property type="match status" value="1"/>
</dbReference>
<dbReference type="NCBIfam" id="TIGR00231">
    <property type="entry name" value="small_GTP"/>
    <property type="match status" value="1"/>
</dbReference>
<dbReference type="GO" id="GO:1990904">
    <property type="term" value="C:ribonucleoprotein complex"/>
    <property type="evidence" value="ECO:0007669"/>
    <property type="project" value="TreeGrafter"/>
</dbReference>
<dbReference type="Pfam" id="PF00679">
    <property type="entry name" value="EFG_C"/>
    <property type="match status" value="1"/>
</dbReference>
<proteinExistence type="predicted"/>
<reference evidence="2 3" key="1">
    <citation type="journal article" date="2018" name="MBio">
        <title>Comparative Genomics Reveals the Core Gene Toolbox for the Fungus-Insect Symbiosis.</title>
        <authorList>
            <person name="Wang Y."/>
            <person name="Stata M."/>
            <person name="Wang W."/>
            <person name="Stajich J.E."/>
            <person name="White M.M."/>
            <person name="Moncalvo J.M."/>
        </authorList>
    </citation>
    <scope>NUCLEOTIDE SEQUENCE [LARGE SCALE GENOMIC DNA]</scope>
    <source>
        <strain evidence="2 3">SWE-8-4</strain>
    </source>
</reference>
<dbReference type="SUPFAM" id="SSF50447">
    <property type="entry name" value="Translation proteins"/>
    <property type="match status" value="1"/>
</dbReference>
<dbReference type="InterPro" id="IPR005225">
    <property type="entry name" value="Small_GTP-bd"/>
</dbReference>
<dbReference type="SUPFAM" id="SSF54980">
    <property type="entry name" value="EF-G C-terminal domain-like"/>
    <property type="match status" value="2"/>
</dbReference>
<dbReference type="CDD" id="cd03710">
    <property type="entry name" value="BipA_TypA_C"/>
    <property type="match status" value="1"/>
</dbReference>
<dbReference type="Gene3D" id="3.40.50.300">
    <property type="entry name" value="P-loop containing nucleotide triphosphate hydrolases"/>
    <property type="match status" value="1"/>
</dbReference>
<dbReference type="PROSITE" id="PS00301">
    <property type="entry name" value="G_TR_1"/>
    <property type="match status" value="1"/>
</dbReference>
<dbReference type="FunFam" id="3.40.50.300:FF:000055">
    <property type="entry name" value="GTP-binding protein TypA"/>
    <property type="match status" value="1"/>
</dbReference>
<evidence type="ECO:0000313" key="3">
    <source>
        <dbReference type="Proteomes" id="UP000245383"/>
    </source>
</evidence>
<dbReference type="InterPro" id="IPR035647">
    <property type="entry name" value="EFG_III/V"/>
</dbReference>
<dbReference type="Gene3D" id="3.30.70.240">
    <property type="match status" value="1"/>
</dbReference>
<dbReference type="InterPro" id="IPR004161">
    <property type="entry name" value="EFTu-like_2"/>
</dbReference>
<protein>
    <recommendedName>
        <fullName evidence="1">Tr-type G domain-containing protein</fullName>
    </recommendedName>
</protein>
<dbReference type="InterPro" id="IPR035651">
    <property type="entry name" value="BipA_V"/>
</dbReference>
<dbReference type="PROSITE" id="PS51722">
    <property type="entry name" value="G_TR_2"/>
    <property type="match status" value="1"/>
</dbReference>
<dbReference type="CDD" id="cd16263">
    <property type="entry name" value="BipA_III"/>
    <property type="match status" value="1"/>
</dbReference>
<dbReference type="InterPro" id="IPR000795">
    <property type="entry name" value="T_Tr_GTP-bd_dom"/>
</dbReference>
<dbReference type="InterPro" id="IPR048876">
    <property type="entry name" value="BipA_C"/>
</dbReference>
<dbReference type="Pfam" id="PF03144">
    <property type="entry name" value="GTP_EFTU_D2"/>
    <property type="match status" value="1"/>
</dbReference>
<dbReference type="Pfam" id="PF21018">
    <property type="entry name" value="BipA_C"/>
    <property type="match status" value="1"/>
</dbReference>
<dbReference type="InterPro" id="IPR031157">
    <property type="entry name" value="G_TR_CS"/>
</dbReference>
<sequence length="720" mass="80139">MYPPILTQKHLSLIHVSKLPKTLRLISEKNSSKALFSTSIASCNLYKAHNQLSFSKKCSITAHSSKGILNNLRISDIQSRFQSNTHKSISAEKIRNVGIIAHVDHGKTTLVDSLLKQAGLFSSDGSGSSSCVMDSNDLERERGMTILSKVTSFIYKDHRINIVDTPGHADFGGEVERILSMVDSVVLVTDATEGPMAQTKFVLTKALQYNLNPIVVLNKIDRPSSNPDNVDSELLELFMALEATEQQMDYPILYSSAKQGWSTESLEQVEQFKKNPPTEPHMHPLLDKIIDYVPNPLVRNPQANIDNNFRMLVTQIEPNFYLGKCYLGKIQSGKIRVGDAVKVLKSTNDEPTGKNNAPEINRITKIMLKRGLETEEIEEGVTGDIVLISGLKTASINHTLCSPEFVAVDPPTVSMSFGVNDSPLGGKEGTLLTSALIRDRLIKEAETNVALQIANNGSDSFEVRGRGELQLSILIETMRREGFELSVSPPRVLYKRSKNEKGEDVIEEPIEEAIVDVDNDMTGVVIEKLTKRKAEMIKYLDVFDKARLIFHIPTRGLLGYLSELKNDTRGTGALTQSFLKYEKHKGPIEKARKGSLIATGGIGTTTSYALNLIESRGKLFIKPGEMVYPGMIIGEYNKDLGDLEVNPTKAKQLTNIRTVHKDEKVNLIPVKPWSLEEAISYVNPDEKIEITPTQIRLRKYELDPNKRKQLSRRKLGGVDF</sequence>
<dbReference type="Gene3D" id="2.40.30.10">
    <property type="entry name" value="Translation factors"/>
    <property type="match status" value="1"/>
</dbReference>
<dbReference type="InterPro" id="IPR047043">
    <property type="entry name" value="BipA_III"/>
</dbReference>
<keyword evidence="3" id="KW-1185">Reference proteome</keyword>
<dbReference type="InterPro" id="IPR009000">
    <property type="entry name" value="Transl_B-barrel_sf"/>
</dbReference>
<gene>
    <name evidence="2" type="ORF">BB561_001233</name>
</gene>
<accession>A0A2T9YVH5</accession>
<dbReference type="Proteomes" id="UP000245383">
    <property type="component" value="Unassembled WGS sequence"/>
</dbReference>
<dbReference type="InterPro" id="IPR047041">
    <property type="entry name" value="BipA_GTP-bd_dom"/>
</dbReference>
<comment type="caution">
    <text evidence="2">The sequence shown here is derived from an EMBL/GenBank/DDBJ whole genome shotgun (WGS) entry which is preliminary data.</text>
</comment>
<dbReference type="PRINTS" id="PR00315">
    <property type="entry name" value="ELONGATNFCT"/>
</dbReference>
<dbReference type="InterPro" id="IPR000640">
    <property type="entry name" value="EFG_V-like"/>
</dbReference>
<dbReference type="GO" id="GO:0005525">
    <property type="term" value="F:GTP binding"/>
    <property type="evidence" value="ECO:0007669"/>
    <property type="project" value="InterPro"/>
</dbReference>
<dbReference type="GO" id="GO:0003924">
    <property type="term" value="F:GTPase activity"/>
    <property type="evidence" value="ECO:0007669"/>
    <property type="project" value="InterPro"/>
</dbReference>
<organism evidence="2 3">
    <name type="scientific">Smittium simulii</name>
    <dbReference type="NCBI Taxonomy" id="133385"/>
    <lineage>
        <taxon>Eukaryota</taxon>
        <taxon>Fungi</taxon>
        <taxon>Fungi incertae sedis</taxon>
        <taxon>Zoopagomycota</taxon>
        <taxon>Kickxellomycotina</taxon>
        <taxon>Harpellomycetes</taxon>
        <taxon>Harpellales</taxon>
        <taxon>Legeriomycetaceae</taxon>
        <taxon>Smittium</taxon>
    </lineage>
</organism>
<dbReference type="InterPro" id="IPR027417">
    <property type="entry name" value="P-loop_NTPase"/>
</dbReference>
<dbReference type="GO" id="GO:0005829">
    <property type="term" value="C:cytosol"/>
    <property type="evidence" value="ECO:0007669"/>
    <property type="project" value="TreeGrafter"/>
</dbReference>
<evidence type="ECO:0000313" key="2">
    <source>
        <dbReference type="EMBL" id="PVU96347.1"/>
    </source>
</evidence>
<dbReference type="Gene3D" id="2.40.50.250">
    <property type="entry name" value="bipa protein"/>
    <property type="match status" value="1"/>
</dbReference>
<dbReference type="Gene3D" id="3.30.70.870">
    <property type="entry name" value="Elongation Factor G (Translational Gtpase), domain 3"/>
    <property type="match status" value="1"/>
</dbReference>
<dbReference type="CDD" id="cd01891">
    <property type="entry name" value="TypA_BipA"/>
    <property type="match status" value="1"/>
</dbReference>
<dbReference type="FunFam" id="3.30.70.870:FF:000003">
    <property type="entry name" value="GTP-binding protein TypA"/>
    <property type="match status" value="1"/>
</dbReference>
<dbReference type="PANTHER" id="PTHR42908:SF8">
    <property type="entry name" value="TR-TYPE G DOMAIN-CONTAINING PROTEIN"/>
    <property type="match status" value="1"/>
</dbReference>
<feature type="domain" description="Tr-type G" evidence="1">
    <location>
        <begin position="92"/>
        <end position="297"/>
    </location>
</feature>
<dbReference type="OrthoDB" id="364892at2759"/>
<name>A0A2T9YVH5_9FUNG</name>
<dbReference type="FunFam" id="3.30.70.240:FF:000002">
    <property type="entry name" value="GTP-binding protein TypA"/>
    <property type="match status" value="1"/>
</dbReference>
<evidence type="ECO:0000259" key="1">
    <source>
        <dbReference type="PROSITE" id="PS51722"/>
    </source>
</evidence>
<dbReference type="AlphaFoldDB" id="A0A2T9YVH5"/>
<dbReference type="SUPFAM" id="SSF52540">
    <property type="entry name" value="P-loop containing nucleoside triphosphate hydrolases"/>
    <property type="match status" value="1"/>
</dbReference>
<dbReference type="PANTHER" id="PTHR42908">
    <property type="entry name" value="TRANSLATION ELONGATION FACTOR-RELATED"/>
    <property type="match status" value="1"/>
</dbReference>
<dbReference type="InterPro" id="IPR042116">
    <property type="entry name" value="TypA/BipA_C"/>
</dbReference>
<dbReference type="EMBL" id="MBFR01000035">
    <property type="protein sequence ID" value="PVU96347.1"/>
    <property type="molecule type" value="Genomic_DNA"/>
</dbReference>
<dbReference type="STRING" id="133385.A0A2T9YVH5"/>